<dbReference type="PANTHER" id="PTHR37820:SF1">
    <property type="entry name" value="CELL DIVISION PROTEIN FTSQ"/>
    <property type="match status" value="1"/>
</dbReference>
<dbReference type="AlphaFoldDB" id="A0A1Q2CIP3"/>
<evidence type="ECO:0000259" key="9">
    <source>
        <dbReference type="PROSITE" id="PS51779"/>
    </source>
</evidence>
<dbReference type="InterPro" id="IPR013685">
    <property type="entry name" value="POTRA_FtsQ_type"/>
</dbReference>
<evidence type="ECO:0000256" key="3">
    <source>
        <dbReference type="ARBA" id="ARBA00022618"/>
    </source>
</evidence>
<accession>A0A1Q2CIP3</accession>
<keyword evidence="11" id="KW-1185">Reference proteome</keyword>
<dbReference type="PANTHER" id="PTHR37820">
    <property type="entry name" value="CELL DIVISION PROTEIN DIVIB"/>
    <property type="match status" value="1"/>
</dbReference>
<dbReference type="Pfam" id="PF03799">
    <property type="entry name" value="FtsQ_DivIB_C"/>
    <property type="match status" value="1"/>
</dbReference>
<evidence type="ECO:0000256" key="1">
    <source>
        <dbReference type="ARBA" id="ARBA00004370"/>
    </source>
</evidence>
<dbReference type="GO" id="GO:0051301">
    <property type="term" value="P:cell division"/>
    <property type="evidence" value="ECO:0007669"/>
    <property type="project" value="UniProtKB-KW"/>
</dbReference>
<keyword evidence="3" id="KW-0132">Cell division</keyword>
<keyword evidence="5 8" id="KW-1133">Transmembrane helix</keyword>
<keyword evidence="2" id="KW-1003">Cell membrane</keyword>
<feature type="transmembrane region" description="Helical" evidence="8">
    <location>
        <begin position="21"/>
        <end position="43"/>
    </location>
</feature>
<evidence type="ECO:0000256" key="7">
    <source>
        <dbReference type="ARBA" id="ARBA00023306"/>
    </source>
</evidence>
<dbReference type="STRING" id="1610493.RPIT_04040"/>
<dbReference type="GO" id="GO:0005886">
    <property type="term" value="C:plasma membrane"/>
    <property type="evidence" value="ECO:0007669"/>
    <property type="project" value="TreeGrafter"/>
</dbReference>
<evidence type="ECO:0000313" key="11">
    <source>
        <dbReference type="Proteomes" id="UP000188324"/>
    </source>
</evidence>
<dbReference type="KEGG" id="tfl:RPIT_04040"/>
<dbReference type="Proteomes" id="UP000188324">
    <property type="component" value="Chromosome"/>
</dbReference>
<keyword evidence="4 8" id="KW-0812">Transmembrane</keyword>
<proteinExistence type="predicted"/>
<evidence type="ECO:0000256" key="8">
    <source>
        <dbReference type="SAM" id="Phobius"/>
    </source>
</evidence>
<dbReference type="Pfam" id="PF08478">
    <property type="entry name" value="POTRA_1"/>
    <property type="match status" value="1"/>
</dbReference>
<protein>
    <recommendedName>
        <fullName evidence="9">POTRA domain-containing protein</fullName>
    </recommendedName>
</protein>
<evidence type="ECO:0000256" key="6">
    <source>
        <dbReference type="ARBA" id="ARBA00023136"/>
    </source>
</evidence>
<dbReference type="InterPro" id="IPR034746">
    <property type="entry name" value="POTRA"/>
</dbReference>
<reference evidence="10 11" key="1">
    <citation type="journal article" date="2016" name="Int. J. Syst. Evol. Microbiol.">
        <title>Tessaracoccus flavus sp. nov., isolated from the drainage system of a lindane-producing factory.</title>
        <authorList>
            <person name="Kumari R."/>
            <person name="Singh P."/>
            <person name="Schumann P."/>
            <person name="Lal R."/>
        </authorList>
    </citation>
    <scope>NUCLEOTIDE SEQUENCE [LARGE SCALE GENOMIC DNA]</scope>
    <source>
        <strain evidence="10 11">RP1T</strain>
    </source>
</reference>
<dbReference type="InterPro" id="IPR050487">
    <property type="entry name" value="FtsQ_DivIB"/>
</dbReference>
<evidence type="ECO:0000313" key="10">
    <source>
        <dbReference type="EMBL" id="AQP46008.1"/>
    </source>
</evidence>
<keyword evidence="6 8" id="KW-0472">Membrane</keyword>
<gene>
    <name evidence="10" type="ORF">RPIT_04040</name>
</gene>
<keyword evidence="7" id="KW-0131">Cell cycle</keyword>
<dbReference type="Gene3D" id="3.10.20.310">
    <property type="entry name" value="membrane protein fhac"/>
    <property type="match status" value="1"/>
</dbReference>
<dbReference type="EMBL" id="CP019605">
    <property type="protein sequence ID" value="AQP46008.1"/>
    <property type="molecule type" value="Genomic_DNA"/>
</dbReference>
<name>A0A1Q2CIP3_9ACTN</name>
<comment type="subcellular location">
    <subcellularLocation>
        <location evidence="1">Membrane</location>
    </subcellularLocation>
</comment>
<evidence type="ECO:0000256" key="2">
    <source>
        <dbReference type="ARBA" id="ARBA00022475"/>
    </source>
</evidence>
<sequence>MTPGRFVQALQSKRRAAKRRTLILWGGVAVLVVGAAVGTWLLFFSPVFAAQQVSTSGLELLTEEQVAQAAAVPVGEPLLRISTQSAEERVRELAPVDEVDVVRRFPDAIEIIVTERRMQYQRERGGQFEWIDEDGVVFHSTAEPSSGALLARSDTEEQRLLADIATVARHVPGEIRPEVEAIQADAVDQISLLLPEGRTVVWGSAEESELKAQVLEALLEIDATVFDVSAPRHPTTR</sequence>
<evidence type="ECO:0000256" key="4">
    <source>
        <dbReference type="ARBA" id="ARBA00022692"/>
    </source>
</evidence>
<organism evidence="10 11">
    <name type="scientific">Tessaracoccus flavus</name>
    <dbReference type="NCBI Taxonomy" id="1610493"/>
    <lineage>
        <taxon>Bacteria</taxon>
        <taxon>Bacillati</taxon>
        <taxon>Actinomycetota</taxon>
        <taxon>Actinomycetes</taxon>
        <taxon>Propionibacteriales</taxon>
        <taxon>Propionibacteriaceae</taxon>
        <taxon>Tessaracoccus</taxon>
    </lineage>
</organism>
<feature type="domain" description="POTRA" evidence="9">
    <location>
        <begin position="48"/>
        <end position="116"/>
    </location>
</feature>
<dbReference type="InterPro" id="IPR005548">
    <property type="entry name" value="Cell_div_FtsQ/DivIB_C"/>
</dbReference>
<evidence type="ECO:0000256" key="5">
    <source>
        <dbReference type="ARBA" id="ARBA00022989"/>
    </source>
</evidence>
<dbReference type="PROSITE" id="PS51779">
    <property type="entry name" value="POTRA"/>
    <property type="match status" value="1"/>
</dbReference>